<proteinExistence type="predicted"/>
<keyword evidence="2" id="KW-1185">Reference proteome</keyword>
<gene>
    <name evidence="1" type="ORF">JRO89_XS09G0064400</name>
</gene>
<evidence type="ECO:0000313" key="1">
    <source>
        <dbReference type="EMBL" id="KAH7564911.1"/>
    </source>
</evidence>
<sequence length="101" mass="11379">MITRSVADSLVQFLQEDLLFHSQAIFRCNNGNTYGRFFGGSVLSQFANSFSPLYFVVRQLREVMSTEQPCDLAYEFGDGLLDLPQYPQGFPTPGRNLSLDS</sequence>
<reference evidence="1 2" key="1">
    <citation type="submission" date="2021-02" db="EMBL/GenBank/DDBJ databases">
        <title>Plant Genome Project.</title>
        <authorList>
            <person name="Zhang R.-G."/>
        </authorList>
    </citation>
    <scope>NUCLEOTIDE SEQUENCE [LARGE SCALE GENOMIC DNA]</scope>
    <source>
        <tissue evidence="1">Leaves</tissue>
    </source>
</reference>
<comment type="caution">
    <text evidence="1">The sequence shown here is derived from an EMBL/GenBank/DDBJ whole genome shotgun (WGS) entry which is preliminary data.</text>
</comment>
<name>A0ABQ8HKP5_9ROSI</name>
<dbReference type="PANTHER" id="PTHR37201">
    <property type="entry name" value="WD REPEAT PROTEIN"/>
    <property type="match status" value="1"/>
</dbReference>
<accession>A0ABQ8HKP5</accession>
<evidence type="ECO:0000313" key="2">
    <source>
        <dbReference type="Proteomes" id="UP000827721"/>
    </source>
</evidence>
<organism evidence="1 2">
    <name type="scientific">Xanthoceras sorbifolium</name>
    <dbReference type="NCBI Taxonomy" id="99658"/>
    <lineage>
        <taxon>Eukaryota</taxon>
        <taxon>Viridiplantae</taxon>
        <taxon>Streptophyta</taxon>
        <taxon>Embryophyta</taxon>
        <taxon>Tracheophyta</taxon>
        <taxon>Spermatophyta</taxon>
        <taxon>Magnoliopsida</taxon>
        <taxon>eudicotyledons</taxon>
        <taxon>Gunneridae</taxon>
        <taxon>Pentapetalae</taxon>
        <taxon>rosids</taxon>
        <taxon>malvids</taxon>
        <taxon>Sapindales</taxon>
        <taxon>Sapindaceae</taxon>
        <taxon>Xanthoceroideae</taxon>
        <taxon>Xanthoceras</taxon>
    </lineage>
</organism>
<dbReference type="PANTHER" id="PTHR37201:SF1">
    <property type="entry name" value="WD REPEAT PROTEIN"/>
    <property type="match status" value="1"/>
</dbReference>
<protein>
    <submittedName>
        <fullName evidence="1">Uncharacterized protein</fullName>
    </submittedName>
</protein>
<dbReference type="Proteomes" id="UP000827721">
    <property type="component" value="Unassembled WGS sequence"/>
</dbReference>
<dbReference type="EMBL" id="JAFEMO010000009">
    <property type="protein sequence ID" value="KAH7564911.1"/>
    <property type="molecule type" value="Genomic_DNA"/>
</dbReference>